<dbReference type="InterPro" id="IPR042481">
    <property type="entry name" value="CCDC57"/>
</dbReference>
<dbReference type="GO" id="GO:0005814">
    <property type="term" value="C:centriole"/>
    <property type="evidence" value="ECO:0007669"/>
    <property type="project" value="TreeGrafter"/>
</dbReference>
<accession>A0A3M7STP7</accession>
<dbReference type="GO" id="GO:0045931">
    <property type="term" value="P:positive regulation of mitotic cell cycle"/>
    <property type="evidence" value="ECO:0007669"/>
    <property type="project" value="TreeGrafter"/>
</dbReference>
<feature type="coiled-coil region" evidence="1">
    <location>
        <begin position="606"/>
        <end position="633"/>
    </location>
</feature>
<feature type="coiled-coil region" evidence="1">
    <location>
        <begin position="671"/>
        <end position="698"/>
    </location>
</feature>
<gene>
    <name evidence="3" type="ORF">BpHYR1_025602</name>
</gene>
<organism evidence="3 4">
    <name type="scientific">Brachionus plicatilis</name>
    <name type="common">Marine rotifer</name>
    <name type="synonym">Brachionus muelleri</name>
    <dbReference type="NCBI Taxonomy" id="10195"/>
    <lineage>
        <taxon>Eukaryota</taxon>
        <taxon>Metazoa</taxon>
        <taxon>Spiralia</taxon>
        <taxon>Gnathifera</taxon>
        <taxon>Rotifera</taxon>
        <taxon>Eurotatoria</taxon>
        <taxon>Monogononta</taxon>
        <taxon>Pseudotrocha</taxon>
        <taxon>Ploima</taxon>
        <taxon>Brachionidae</taxon>
        <taxon>Brachionus</taxon>
    </lineage>
</organism>
<proteinExistence type="predicted"/>
<name>A0A3M7STP7_BRAPC</name>
<dbReference type="AlphaFoldDB" id="A0A3M7STP7"/>
<evidence type="ECO:0000313" key="3">
    <source>
        <dbReference type="EMBL" id="RNA39221.1"/>
    </source>
</evidence>
<comment type="caution">
    <text evidence="3">The sequence shown here is derived from an EMBL/GenBank/DDBJ whole genome shotgun (WGS) entry which is preliminary data.</text>
</comment>
<evidence type="ECO:0000256" key="1">
    <source>
        <dbReference type="SAM" id="Coils"/>
    </source>
</evidence>
<feature type="coiled-coil region" evidence="1">
    <location>
        <begin position="254"/>
        <end position="514"/>
    </location>
</feature>
<evidence type="ECO:0000313" key="4">
    <source>
        <dbReference type="Proteomes" id="UP000276133"/>
    </source>
</evidence>
<dbReference type="STRING" id="10195.A0A3M7STP7"/>
<protein>
    <submittedName>
        <fullName evidence="3">Coiled-coil domain-containing 57</fullName>
    </submittedName>
</protein>
<dbReference type="GO" id="GO:0007020">
    <property type="term" value="P:microtubule nucleation"/>
    <property type="evidence" value="ECO:0007669"/>
    <property type="project" value="TreeGrafter"/>
</dbReference>
<evidence type="ECO:0000256" key="2">
    <source>
        <dbReference type="SAM" id="MobiDB-lite"/>
    </source>
</evidence>
<dbReference type="GO" id="GO:0007099">
    <property type="term" value="P:centriole replication"/>
    <property type="evidence" value="ECO:0007669"/>
    <property type="project" value="TreeGrafter"/>
</dbReference>
<feature type="region of interest" description="Disordered" evidence="2">
    <location>
        <begin position="885"/>
        <end position="917"/>
    </location>
</feature>
<dbReference type="GO" id="GO:0060271">
    <property type="term" value="P:cilium assembly"/>
    <property type="evidence" value="ECO:0007669"/>
    <property type="project" value="TreeGrafter"/>
</dbReference>
<keyword evidence="1" id="KW-0175">Coiled coil</keyword>
<dbReference type="OrthoDB" id="568502at2759"/>
<keyword evidence="4" id="KW-1185">Reference proteome</keyword>
<dbReference type="EMBL" id="REGN01000772">
    <property type="protein sequence ID" value="RNA39221.1"/>
    <property type="molecule type" value="Genomic_DNA"/>
</dbReference>
<dbReference type="GO" id="GO:0005876">
    <property type="term" value="C:spindle microtubule"/>
    <property type="evidence" value="ECO:0007669"/>
    <property type="project" value="TreeGrafter"/>
</dbReference>
<reference evidence="3 4" key="1">
    <citation type="journal article" date="2018" name="Sci. Rep.">
        <title>Genomic signatures of local adaptation to the degree of environmental predictability in rotifers.</title>
        <authorList>
            <person name="Franch-Gras L."/>
            <person name="Hahn C."/>
            <person name="Garcia-Roger E.M."/>
            <person name="Carmona M.J."/>
            <person name="Serra M."/>
            <person name="Gomez A."/>
        </authorList>
    </citation>
    <scope>NUCLEOTIDE SEQUENCE [LARGE SCALE GENOMIC DNA]</scope>
    <source>
        <strain evidence="3">HYR1</strain>
    </source>
</reference>
<feature type="coiled-coil region" evidence="1">
    <location>
        <begin position="1"/>
        <end position="174"/>
    </location>
</feature>
<sequence length="917" mass="107978">MDTLKEAAEQKEKEWRQIQEQRIQMLEKSLSQKTSELKDEKSKFEQLRQDFKYNLKLLEERDSELEKFEQSISNIRRQLSEKNAEISDLKIRLDDYKKLKEEEKNSLDELKKYYINRLNQKNNDLEKYKNAKDMEIGVERTQIEKLKRTLQIQIKDLEFDLDKQRDEMRNEFDQIMKKSEHEHRIQTDEFNTTILAKDLEIKMLRNELSYVRQDLDKVKDTTEHTETNVKDMQRLLKEKEWQLHDTSVIKDAQIKDLQSKIANMETKNASVLEDLKRKNQESNRLLNEKNFLIENLKSSLEEEKLKIINLSQQLNEYKNIKFDNSEEDNLRQQMELRETELKTAREEIEKLKAKQTVRTNFDQDLKYDIESLRSRCAQLEAEKSSVEAGWRAKYLELENSKIENSDLVNKSVQESRDQALAQVQNLEQKLAYKESVIKSILSSDPLGTHLDQIQNLSESKLADENEKLKLIIKQMRQEMEMVATGENNGADKFNQDLEKQLFELKQKNRDLQSKIDEYVLGQKIPDSKLTDNTILNSHMKSLNETIDLLRKEKVDLTAFCKKQQAKLVCLEKQANDASEKERVKQTQLDTLKYELGCQERRMSTEISNLRTIVQNLELELQTTRHEADEYHKITIEKNSEISSLEHRITELNLKLSSSGQTINFGAQELFIEQLKEEIKRLSDLNQQMQIKTRQLNHENLRLKQGQNGRENVIDDSESDEEVEVKRRQEIDALKVKLKTAAKYINSLIGEKEHLIELSNQLRGELNRVKFDNESLALVRANRESEFMVEMVKPRTVFSGRLEQLEKQQYELTKRQLSENKKADLPVRDKQVYKVNNYSNEIGLSTDETVSSSVKSENLKEIWKILEENVDQSAEIKPQVKKAVINASKSPSLKPKTPRQMGKNPIQKPKIRNYNFKD</sequence>
<dbReference type="Proteomes" id="UP000276133">
    <property type="component" value="Unassembled WGS sequence"/>
</dbReference>
<dbReference type="PANTHER" id="PTHR46725">
    <property type="entry name" value="COILED-COIL DOMAIN-CONTAINING PROTEIN 57"/>
    <property type="match status" value="1"/>
</dbReference>
<dbReference type="GO" id="GO:0034451">
    <property type="term" value="C:centriolar satellite"/>
    <property type="evidence" value="ECO:0007669"/>
    <property type="project" value="TreeGrafter"/>
</dbReference>
<dbReference type="PANTHER" id="PTHR46725:SF1">
    <property type="entry name" value="COILED-COIL DOMAIN-CONTAINING PROTEIN 57"/>
    <property type="match status" value="1"/>
</dbReference>